<keyword evidence="4" id="KW-1185">Reference proteome</keyword>
<gene>
    <name evidence="3" type="ORF">OC842_004567</name>
</gene>
<reference evidence="3" key="1">
    <citation type="journal article" date="2023" name="PhytoFront">
        <title>Draft Genome Resources of Seven Strains of Tilletia horrida, Causal Agent of Kernel Smut of Rice.</title>
        <authorList>
            <person name="Khanal S."/>
            <person name="Antony Babu S."/>
            <person name="Zhou X.G."/>
        </authorList>
    </citation>
    <scope>NUCLEOTIDE SEQUENCE</scope>
    <source>
        <strain evidence="3">TX3</strain>
    </source>
</reference>
<dbReference type="Proteomes" id="UP001176521">
    <property type="component" value="Unassembled WGS sequence"/>
</dbReference>
<sequence length="703" mass="70810">MVFIKSNTTARRQKRRRSRQYRLLGSAFAISYSLAALPLLASPAEAGAFPLAAGTQSSSRSLLSSPSSSSSLFFLARRGSQQSSPQPPSLTARFIDTVKDRWHNGGNALPRAPLAPSSSSVIVLYQRQAATDQVNVSDNTPDPAPADTGANHGPESDQPITVGNTQITPLILLIAGMAFSIICCLFLIIIINCGNPNNSATGRDRLRAQQDLRLRGAGRRSVAEPYVFGTGASGASTPNYGGSAAGHGRRASRIDRRPPPRSGMGSSISSRTPLYSSRNSHASGSVSGSDRLLLASSSGGGGRAGHNSFLSTSSGPFGDSMAALSVPDAPSRYSDRAGPSRLAGGGGGSGSGSGNGYRPSPLPLPPMQQHSFEVASPGSPRSPRPLLYAQGRPRTHSDSPSVKASRSSTIGRGTDIYRNRGSRAYVPAVQPSAVAPAYPNWARDYGGSGGGAHPLEGSSELKRHLTDPAQPGSLAASRRNSMLSLSVGSNSNEGSASPNHTGNGMAGGGTSPDSASSSHLSTFSQGLTTGPLLPLGSSYLTSSGNAGLGSASNAVPTGDLLSSGGFFGSGSTGLMGGPSTIAPPPSIGQRRSPVPAVGGVGGMGSAAGGSGAPPIPPQKSIYHSRATGAPSLTALEGSSRAGGYGASAYDVSGGGRTAGGAGAGAGFYSVGPQRQNDDIEAAGPRTGAGAGGGRYARRPLGPR</sequence>
<protein>
    <submittedName>
        <fullName evidence="3">Uncharacterized protein</fullName>
    </submittedName>
</protein>
<dbReference type="AlphaFoldDB" id="A0AAN6G9F2"/>
<keyword evidence="2" id="KW-1133">Transmembrane helix</keyword>
<evidence type="ECO:0000313" key="4">
    <source>
        <dbReference type="Proteomes" id="UP001176521"/>
    </source>
</evidence>
<keyword evidence="2" id="KW-0472">Membrane</keyword>
<dbReference type="EMBL" id="JAPDMQ010000275">
    <property type="protein sequence ID" value="KAK0528389.1"/>
    <property type="molecule type" value="Genomic_DNA"/>
</dbReference>
<keyword evidence="2" id="KW-0812">Transmembrane</keyword>
<accession>A0AAN6G9F2</accession>
<feature type="compositionally biased region" description="Gly residues" evidence="1">
    <location>
        <begin position="652"/>
        <end position="665"/>
    </location>
</feature>
<feature type="compositionally biased region" description="Low complexity" evidence="1">
    <location>
        <begin position="287"/>
        <end position="297"/>
    </location>
</feature>
<feature type="compositionally biased region" description="Gly residues" evidence="1">
    <location>
        <begin position="598"/>
        <end position="611"/>
    </location>
</feature>
<feature type="compositionally biased region" description="Polar residues" evidence="1">
    <location>
        <begin position="264"/>
        <end position="286"/>
    </location>
</feature>
<evidence type="ECO:0000256" key="1">
    <source>
        <dbReference type="SAM" id="MobiDB-lite"/>
    </source>
</evidence>
<feature type="compositionally biased region" description="Polar residues" evidence="1">
    <location>
        <begin position="511"/>
        <end position="524"/>
    </location>
</feature>
<feature type="compositionally biased region" description="Polar residues" evidence="1">
    <location>
        <begin position="485"/>
        <end position="502"/>
    </location>
</feature>
<feature type="transmembrane region" description="Helical" evidence="2">
    <location>
        <begin position="170"/>
        <end position="193"/>
    </location>
</feature>
<feature type="compositionally biased region" description="Polar residues" evidence="1">
    <location>
        <begin position="398"/>
        <end position="411"/>
    </location>
</feature>
<feature type="region of interest" description="Disordered" evidence="1">
    <location>
        <begin position="133"/>
        <end position="161"/>
    </location>
</feature>
<feature type="region of interest" description="Disordered" evidence="1">
    <location>
        <begin position="228"/>
        <end position="415"/>
    </location>
</feature>
<feature type="compositionally biased region" description="Low complexity" evidence="1">
    <location>
        <begin position="376"/>
        <end position="385"/>
    </location>
</feature>
<comment type="caution">
    <text evidence="3">The sequence shown here is derived from an EMBL/GenBank/DDBJ whole genome shotgun (WGS) entry which is preliminary data.</text>
</comment>
<name>A0AAN6G9F2_9BASI</name>
<evidence type="ECO:0000256" key="2">
    <source>
        <dbReference type="SAM" id="Phobius"/>
    </source>
</evidence>
<feature type="compositionally biased region" description="Gly residues" evidence="1">
    <location>
        <begin position="343"/>
        <end position="355"/>
    </location>
</feature>
<organism evidence="3 4">
    <name type="scientific">Tilletia horrida</name>
    <dbReference type="NCBI Taxonomy" id="155126"/>
    <lineage>
        <taxon>Eukaryota</taxon>
        <taxon>Fungi</taxon>
        <taxon>Dikarya</taxon>
        <taxon>Basidiomycota</taxon>
        <taxon>Ustilaginomycotina</taxon>
        <taxon>Exobasidiomycetes</taxon>
        <taxon>Tilletiales</taxon>
        <taxon>Tilletiaceae</taxon>
        <taxon>Tilletia</taxon>
    </lineage>
</organism>
<evidence type="ECO:0000313" key="3">
    <source>
        <dbReference type="EMBL" id="KAK0528389.1"/>
    </source>
</evidence>
<feature type="region of interest" description="Disordered" evidence="1">
    <location>
        <begin position="594"/>
        <end position="703"/>
    </location>
</feature>
<proteinExistence type="predicted"/>
<feature type="region of interest" description="Disordered" evidence="1">
    <location>
        <begin position="485"/>
        <end position="524"/>
    </location>
</feature>